<keyword evidence="3" id="KW-1185">Reference proteome</keyword>
<feature type="region of interest" description="Disordered" evidence="1">
    <location>
        <begin position="130"/>
        <end position="173"/>
    </location>
</feature>
<proteinExistence type="predicted"/>
<gene>
    <name evidence="2" type="ORF">Glove_581g10</name>
</gene>
<sequence>MFFFLQIRKPPEVESPQIESPHPQVEPPQSSGSSIQSFESDDSITPLSSVSNVRARSDDVLLLRRILTKIELLQKINEDNQKKLCKLGEDMKSIKEKISVLSFNKESLDVIIKKSSEELIEHSIYPIPGDYKEMAEEPPEVEPPQIESPHPQVEPPQSSGSSIQSFESDDSITPLSSVSNVRARSDDVLLLRRILTKIELLQKINEDNQKKLCKLGEDMKSIKEKISVLSFNKESLDVIIKKSSEELIEHSIYSIPGDYKEMVEEVLRKTNNDFFLSLSDQWDGYFEKKMKKAAIKASIFKIFDKLPPINSNTIAAEITAWKRSPIVLECYKKLFTEIKNTSEKYIVRIIKNAWTKKEFISDSHTAWCVSIAEILLNPNNEYIQITEDVVQPFVEKNLVKLPTLGETQARLEKVINKKKMKQTVTLRKSQKKDDNGDDDDDYNNNNVNNEDDFQIIEDDRRFTNN</sequence>
<feature type="region of interest" description="Disordered" evidence="1">
    <location>
        <begin position="1"/>
        <end position="48"/>
    </location>
</feature>
<name>A0A397GA41_9GLOM</name>
<dbReference type="EMBL" id="PQFF01000490">
    <property type="protein sequence ID" value="RHZ47417.1"/>
    <property type="molecule type" value="Genomic_DNA"/>
</dbReference>
<dbReference type="AlphaFoldDB" id="A0A397GA41"/>
<protein>
    <submittedName>
        <fullName evidence="2">Uncharacterized protein</fullName>
    </submittedName>
</protein>
<evidence type="ECO:0000313" key="3">
    <source>
        <dbReference type="Proteomes" id="UP000266861"/>
    </source>
</evidence>
<organism evidence="2 3">
    <name type="scientific">Diversispora epigaea</name>
    <dbReference type="NCBI Taxonomy" id="1348612"/>
    <lineage>
        <taxon>Eukaryota</taxon>
        <taxon>Fungi</taxon>
        <taxon>Fungi incertae sedis</taxon>
        <taxon>Mucoromycota</taxon>
        <taxon>Glomeromycotina</taxon>
        <taxon>Glomeromycetes</taxon>
        <taxon>Diversisporales</taxon>
        <taxon>Diversisporaceae</taxon>
        <taxon>Diversispora</taxon>
    </lineage>
</organism>
<reference evidence="2 3" key="1">
    <citation type="submission" date="2018-08" db="EMBL/GenBank/DDBJ databases">
        <title>Genome and evolution of the arbuscular mycorrhizal fungus Diversispora epigaea (formerly Glomus versiforme) and its bacterial endosymbionts.</title>
        <authorList>
            <person name="Sun X."/>
            <person name="Fei Z."/>
            <person name="Harrison M."/>
        </authorList>
    </citation>
    <scope>NUCLEOTIDE SEQUENCE [LARGE SCALE GENOMIC DNA]</scope>
    <source>
        <strain evidence="2 3">IT104</strain>
    </source>
</reference>
<feature type="compositionally biased region" description="Low complexity" evidence="1">
    <location>
        <begin position="143"/>
        <end position="166"/>
    </location>
</feature>
<comment type="caution">
    <text evidence="2">The sequence shown here is derived from an EMBL/GenBank/DDBJ whole genome shotgun (WGS) entry which is preliminary data.</text>
</comment>
<feature type="compositionally biased region" description="Low complexity" evidence="1">
    <location>
        <begin position="27"/>
        <end position="38"/>
    </location>
</feature>
<evidence type="ECO:0000313" key="2">
    <source>
        <dbReference type="EMBL" id="RHZ47417.1"/>
    </source>
</evidence>
<accession>A0A397GA41</accession>
<dbReference type="Proteomes" id="UP000266861">
    <property type="component" value="Unassembled WGS sequence"/>
</dbReference>
<feature type="region of interest" description="Disordered" evidence="1">
    <location>
        <begin position="424"/>
        <end position="451"/>
    </location>
</feature>
<evidence type="ECO:0000256" key="1">
    <source>
        <dbReference type="SAM" id="MobiDB-lite"/>
    </source>
</evidence>